<feature type="region of interest" description="Disordered" evidence="1">
    <location>
        <begin position="181"/>
        <end position="218"/>
    </location>
</feature>
<sequence>MPLDFSSLSDLSFCTPTLHNDYSPGVCSVFAGAMAKGMILAVLLLAPLVSGQGSNVTTCVDSLSWSLNTKGQNPCFVVAHLYGACNREVFVPALPPNTEYVYIGPDLKHIDACSCSTAAYMLTSACGACQGRNWDTWPRWSRNCSEIVVGFSEAVPVGLELPEWALLDVSKMASQSFDPAQARLAAQPPASTTSSTTALVQPTTSPATTTEKAQKRRSSVGAIVGGVVGGLIFSAIIGLAVFWLFLEKRKKKARAPKIDLTAGDHHNAHHTPFHKGSQSGRAYAATSSSRPPLSVVGGHSYKSQDGRTSPSTSHEHARQMSSSVTTLFHLRLQPNNLNLFF</sequence>
<dbReference type="AlphaFoldDB" id="A0A8H6IHK2"/>
<feature type="compositionally biased region" description="Low complexity" evidence="1">
    <location>
        <begin position="181"/>
        <end position="198"/>
    </location>
</feature>
<feature type="region of interest" description="Disordered" evidence="1">
    <location>
        <begin position="261"/>
        <end position="320"/>
    </location>
</feature>
<evidence type="ECO:0000256" key="1">
    <source>
        <dbReference type="SAM" id="MobiDB-lite"/>
    </source>
</evidence>
<evidence type="ECO:0008006" key="5">
    <source>
        <dbReference type="Google" id="ProtNLM"/>
    </source>
</evidence>
<evidence type="ECO:0000313" key="4">
    <source>
        <dbReference type="Proteomes" id="UP000521943"/>
    </source>
</evidence>
<feature type="compositionally biased region" description="Polar residues" evidence="1">
    <location>
        <begin position="199"/>
        <end position="211"/>
    </location>
</feature>
<proteinExistence type="predicted"/>
<evidence type="ECO:0000313" key="3">
    <source>
        <dbReference type="EMBL" id="KAF6763951.1"/>
    </source>
</evidence>
<organism evidence="3 4">
    <name type="scientific">Ephemerocybe angulata</name>
    <dbReference type="NCBI Taxonomy" id="980116"/>
    <lineage>
        <taxon>Eukaryota</taxon>
        <taxon>Fungi</taxon>
        <taxon>Dikarya</taxon>
        <taxon>Basidiomycota</taxon>
        <taxon>Agaricomycotina</taxon>
        <taxon>Agaricomycetes</taxon>
        <taxon>Agaricomycetidae</taxon>
        <taxon>Agaricales</taxon>
        <taxon>Agaricineae</taxon>
        <taxon>Psathyrellaceae</taxon>
        <taxon>Ephemerocybe</taxon>
    </lineage>
</organism>
<accession>A0A8H6IHK2</accession>
<keyword evidence="2" id="KW-0472">Membrane</keyword>
<dbReference type="OrthoDB" id="2576311at2759"/>
<keyword evidence="2" id="KW-1133">Transmembrane helix</keyword>
<name>A0A8H6IHK2_9AGAR</name>
<protein>
    <recommendedName>
        <fullName evidence="5">Transmembrane protein</fullName>
    </recommendedName>
</protein>
<reference evidence="3 4" key="1">
    <citation type="submission" date="2020-07" db="EMBL/GenBank/DDBJ databases">
        <title>Comparative genomics of pyrophilous fungi reveals a link between fire events and developmental genes.</title>
        <authorList>
            <consortium name="DOE Joint Genome Institute"/>
            <person name="Steindorff A.S."/>
            <person name="Carver A."/>
            <person name="Calhoun S."/>
            <person name="Stillman K."/>
            <person name="Liu H."/>
            <person name="Lipzen A."/>
            <person name="Pangilinan J."/>
            <person name="Labutti K."/>
            <person name="Bruns T.D."/>
            <person name="Grigoriev I.V."/>
        </authorList>
    </citation>
    <scope>NUCLEOTIDE SEQUENCE [LARGE SCALE GENOMIC DNA]</scope>
    <source>
        <strain evidence="3 4">CBS 144469</strain>
    </source>
</reference>
<gene>
    <name evidence="3" type="ORF">DFP72DRAFT_873843</name>
</gene>
<dbReference type="Proteomes" id="UP000521943">
    <property type="component" value="Unassembled WGS sequence"/>
</dbReference>
<keyword evidence="4" id="KW-1185">Reference proteome</keyword>
<feature type="transmembrane region" description="Helical" evidence="2">
    <location>
        <begin position="220"/>
        <end position="246"/>
    </location>
</feature>
<evidence type="ECO:0000256" key="2">
    <source>
        <dbReference type="SAM" id="Phobius"/>
    </source>
</evidence>
<feature type="compositionally biased region" description="Polar residues" evidence="1">
    <location>
        <begin position="276"/>
        <end position="291"/>
    </location>
</feature>
<keyword evidence="2" id="KW-0812">Transmembrane</keyword>
<feature type="compositionally biased region" description="Polar residues" evidence="1">
    <location>
        <begin position="301"/>
        <end position="312"/>
    </location>
</feature>
<comment type="caution">
    <text evidence="3">The sequence shown here is derived from an EMBL/GenBank/DDBJ whole genome shotgun (WGS) entry which is preliminary data.</text>
</comment>
<dbReference type="EMBL" id="JACGCI010000005">
    <property type="protein sequence ID" value="KAF6763951.1"/>
    <property type="molecule type" value="Genomic_DNA"/>
</dbReference>